<comment type="caution">
    <text evidence="2">The sequence shown here is derived from an EMBL/GenBank/DDBJ whole genome shotgun (WGS) entry which is preliminary data.</text>
</comment>
<protein>
    <recommendedName>
        <fullName evidence="1">N-acetyltransferase domain-containing protein</fullName>
    </recommendedName>
</protein>
<evidence type="ECO:0000313" key="2">
    <source>
        <dbReference type="EMBL" id="TWE10242.1"/>
    </source>
</evidence>
<dbReference type="PANTHER" id="PTHR31435:SF10">
    <property type="entry name" value="BSR4717 PROTEIN"/>
    <property type="match status" value="1"/>
</dbReference>
<evidence type="ECO:0000259" key="1">
    <source>
        <dbReference type="PROSITE" id="PS51729"/>
    </source>
</evidence>
<gene>
    <name evidence="2" type="ORF">BKA23_2596</name>
</gene>
<feature type="domain" description="N-acetyltransferase" evidence="1">
    <location>
        <begin position="6"/>
        <end position="92"/>
    </location>
</feature>
<proteinExistence type="predicted"/>
<accession>A0A561E3Q0</accession>
<dbReference type="InterPro" id="IPR045057">
    <property type="entry name" value="Gcn5-rel_NAT"/>
</dbReference>
<dbReference type="Proteomes" id="UP000318297">
    <property type="component" value="Unassembled WGS sequence"/>
</dbReference>
<dbReference type="RefSeq" id="WP_145229055.1">
    <property type="nucleotide sequence ID" value="NZ_VIVQ01000002.1"/>
</dbReference>
<dbReference type="PROSITE" id="PS51729">
    <property type="entry name" value="GNAT_YJDJ"/>
    <property type="match status" value="1"/>
</dbReference>
<dbReference type="Pfam" id="PF14542">
    <property type="entry name" value="Acetyltransf_CG"/>
    <property type="match status" value="1"/>
</dbReference>
<dbReference type="PANTHER" id="PTHR31435">
    <property type="entry name" value="PROTEIN NATD1"/>
    <property type="match status" value="1"/>
</dbReference>
<dbReference type="SUPFAM" id="SSF55729">
    <property type="entry name" value="Acyl-CoA N-acyltransferases (Nat)"/>
    <property type="match status" value="1"/>
</dbReference>
<dbReference type="InterPro" id="IPR031165">
    <property type="entry name" value="GNAT_YJDJ"/>
</dbReference>
<dbReference type="AlphaFoldDB" id="A0A561E3Q0"/>
<dbReference type="InterPro" id="IPR016181">
    <property type="entry name" value="Acyl_CoA_acyltransferase"/>
</dbReference>
<organism evidence="2 3">
    <name type="scientific">Rudaeicoccus suwonensis</name>
    <dbReference type="NCBI Taxonomy" id="657409"/>
    <lineage>
        <taxon>Bacteria</taxon>
        <taxon>Bacillati</taxon>
        <taxon>Actinomycetota</taxon>
        <taxon>Actinomycetes</taxon>
        <taxon>Micrococcales</taxon>
        <taxon>Dermacoccaceae</taxon>
        <taxon>Rudaeicoccus</taxon>
    </lineage>
</organism>
<reference evidence="2 3" key="1">
    <citation type="submission" date="2019-06" db="EMBL/GenBank/DDBJ databases">
        <title>Sequencing the genomes of 1000 actinobacteria strains.</title>
        <authorList>
            <person name="Klenk H.-P."/>
        </authorList>
    </citation>
    <scope>NUCLEOTIDE SEQUENCE [LARGE SCALE GENOMIC DNA]</scope>
    <source>
        <strain evidence="2 3">DSM 19560</strain>
    </source>
</reference>
<dbReference type="OrthoDB" id="5405911at2"/>
<evidence type="ECO:0000313" key="3">
    <source>
        <dbReference type="Proteomes" id="UP000318297"/>
    </source>
</evidence>
<keyword evidence="3" id="KW-1185">Reference proteome</keyword>
<sequence>MSETVTQESAPPRFEITTDDGVAGFAQYVDHDGQRIFFHTIIEDAYKGRGLAGTVVHQALDATRADGLRIVPVCSFVKKYVADHHDWDDLVDPVTSAALQAIPSSTS</sequence>
<dbReference type="Gene3D" id="3.40.630.30">
    <property type="match status" value="1"/>
</dbReference>
<name>A0A561E3Q0_9MICO</name>
<dbReference type="EMBL" id="VIVQ01000002">
    <property type="protein sequence ID" value="TWE10242.1"/>
    <property type="molecule type" value="Genomic_DNA"/>
</dbReference>